<evidence type="ECO:0000313" key="2">
    <source>
        <dbReference type="EMBL" id="MES1919761.1"/>
    </source>
</evidence>
<protein>
    <submittedName>
        <fullName evidence="2">Uncharacterized protein</fullName>
    </submittedName>
</protein>
<feature type="region of interest" description="Disordered" evidence="1">
    <location>
        <begin position="82"/>
        <end position="107"/>
    </location>
</feature>
<comment type="caution">
    <text evidence="2">The sequence shown here is derived from an EMBL/GenBank/DDBJ whole genome shotgun (WGS) entry which is preliminary data.</text>
</comment>
<proteinExistence type="predicted"/>
<reference evidence="2 3" key="1">
    <citation type="journal article" date="2024" name="BMC Biol.">
        <title>Comparative genomics of Ascetosporea gives new insight into the evolutionary basis for animal parasitism in Rhizaria.</title>
        <authorList>
            <person name="Hiltunen Thoren M."/>
            <person name="Onut-Brannstrom I."/>
            <person name="Alfjorden A."/>
            <person name="Peckova H."/>
            <person name="Swords F."/>
            <person name="Hooper C."/>
            <person name="Holzer A.S."/>
            <person name="Bass D."/>
            <person name="Burki F."/>
        </authorList>
    </citation>
    <scope>NUCLEOTIDE SEQUENCE [LARGE SCALE GENOMIC DNA]</scope>
    <source>
        <strain evidence="2">20-A016</strain>
    </source>
</reference>
<dbReference type="Proteomes" id="UP001439008">
    <property type="component" value="Unassembled WGS sequence"/>
</dbReference>
<evidence type="ECO:0000256" key="1">
    <source>
        <dbReference type="SAM" id="MobiDB-lite"/>
    </source>
</evidence>
<feature type="compositionally biased region" description="Polar residues" evidence="1">
    <location>
        <begin position="90"/>
        <end position="107"/>
    </location>
</feature>
<gene>
    <name evidence="2" type="ORF">MHBO_001534</name>
</gene>
<keyword evidence="3" id="KW-1185">Reference proteome</keyword>
<accession>A0ABV2AJ93</accession>
<name>A0ABV2AJ93_9EUKA</name>
<organism evidence="2 3">
    <name type="scientific">Bonamia ostreae</name>
    <dbReference type="NCBI Taxonomy" id="126728"/>
    <lineage>
        <taxon>Eukaryota</taxon>
        <taxon>Sar</taxon>
        <taxon>Rhizaria</taxon>
        <taxon>Endomyxa</taxon>
        <taxon>Ascetosporea</taxon>
        <taxon>Haplosporida</taxon>
        <taxon>Bonamia</taxon>
    </lineage>
</organism>
<evidence type="ECO:0000313" key="3">
    <source>
        <dbReference type="Proteomes" id="UP001439008"/>
    </source>
</evidence>
<dbReference type="EMBL" id="JBDODL010000391">
    <property type="protein sequence ID" value="MES1919761.1"/>
    <property type="molecule type" value="Genomic_DNA"/>
</dbReference>
<sequence length="174" mass="20458">MSYIKQQTETKQFQKSSNYEDHIAKLEQMRKKRVDQIMRSEEKKGYGSNSYFSDMRQNQIPSYQKEISQYNRFDNKSYNRYENRYDSNSHSRARNSGYTTQKSSFNTAQTNPNIYNNAQMNQENIYGNIYGTQQLGGQYLLNNQSLMAYPPNYINPQYTAQNDGTGNGVKYSKK</sequence>